<keyword evidence="2" id="KW-0812">Transmembrane</keyword>
<feature type="region of interest" description="Disordered" evidence="1">
    <location>
        <begin position="1"/>
        <end position="23"/>
    </location>
</feature>
<evidence type="ECO:0000313" key="5">
    <source>
        <dbReference type="Proteomes" id="UP001172687"/>
    </source>
</evidence>
<organism evidence="4 5">
    <name type="scientific">Mycolicibacterium austroafricanum</name>
    <name type="common">Mycobacterium austroafricanum</name>
    <dbReference type="NCBI Taxonomy" id="39687"/>
    <lineage>
        <taxon>Bacteria</taxon>
        <taxon>Bacillati</taxon>
        <taxon>Actinomycetota</taxon>
        <taxon>Actinomycetes</taxon>
        <taxon>Mycobacteriales</taxon>
        <taxon>Mycobacteriaceae</taxon>
        <taxon>Mycolicibacterium</taxon>
    </lineage>
</organism>
<dbReference type="EMBL" id="JAUHTC010000039">
    <property type="protein sequence ID" value="MDN4518304.1"/>
    <property type="molecule type" value="Genomic_DNA"/>
</dbReference>
<keyword evidence="4" id="KW-0012">Acyltransferase</keyword>
<dbReference type="Pfam" id="PF01757">
    <property type="entry name" value="Acyl_transf_3"/>
    <property type="match status" value="1"/>
</dbReference>
<dbReference type="PANTHER" id="PTHR23028:SF53">
    <property type="entry name" value="ACYL_TRANSF_3 DOMAIN-CONTAINING PROTEIN"/>
    <property type="match status" value="1"/>
</dbReference>
<gene>
    <name evidence="4" type="ORF">QYF68_10755</name>
</gene>
<feature type="transmembrane region" description="Helical" evidence="2">
    <location>
        <begin position="327"/>
        <end position="350"/>
    </location>
</feature>
<dbReference type="GO" id="GO:0016746">
    <property type="term" value="F:acyltransferase activity"/>
    <property type="evidence" value="ECO:0007669"/>
    <property type="project" value="UniProtKB-KW"/>
</dbReference>
<feature type="transmembrane region" description="Helical" evidence="2">
    <location>
        <begin position="251"/>
        <end position="276"/>
    </location>
</feature>
<feature type="transmembrane region" description="Helical" evidence="2">
    <location>
        <begin position="226"/>
        <end position="244"/>
    </location>
</feature>
<evidence type="ECO:0000256" key="2">
    <source>
        <dbReference type="SAM" id="Phobius"/>
    </source>
</evidence>
<feature type="transmembrane region" description="Helical" evidence="2">
    <location>
        <begin position="195"/>
        <end position="214"/>
    </location>
</feature>
<proteinExistence type="predicted"/>
<keyword evidence="2" id="KW-1133">Transmembrane helix</keyword>
<evidence type="ECO:0000313" key="4">
    <source>
        <dbReference type="EMBL" id="MDN4518304.1"/>
    </source>
</evidence>
<dbReference type="Proteomes" id="UP001172687">
    <property type="component" value="Unassembled WGS sequence"/>
</dbReference>
<feature type="domain" description="Acyltransferase 3" evidence="3">
    <location>
        <begin position="26"/>
        <end position="373"/>
    </location>
</feature>
<evidence type="ECO:0000256" key="1">
    <source>
        <dbReference type="SAM" id="MobiDB-lite"/>
    </source>
</evidence>
<accession>A0ABT8HC23</accession>
<feature type="transmembrane region" description="Helical" evidence="2">
    <location>
        <begin position="162"/>
        <end position="183"/>
    </location>
</feature>
<feature type="transmembrane region" description="Helical" evidence="2">
    <location>
        <begin position="64"/>
        <end position="84"/>
    </location>
</feature>
<reference evidence="4" key="1">
    <citation type="submission" date="2023-07" db="EMBL/GenBank/DDBJ databases">
        <title>Degradation of tert-butanol by M. austroafricanum TBA100.</title>
        <authorList>
            <person name="Helbich S."/>
            <person name="Vainshtein Y."/>
        </authorList>
    </citation>
    <scope>NUCLEOTIDE SEQUENCE</scope>
    <source>
        <strain evidence="4">TBA100</strain>
    </source>
</reference>
<dbReference type="EC" id="2.3.-.-" evidence="4"/>
<feature type="transmembrane region" description="Helical" evidence="2">
    <location>
        <begin position="105"/>
        <end position="123"/>
    </location>
</feature>
<feature type="transmembrane region" description="Helical" evidence="2">
    <location>
        <begin position="288"/>
        <end position="306"/>
    </location>
</feature>
<protein>
    <submittedName>
        <fullName evidence="4">Acyltransferase</fullName>
        <ecNumber evidence="4">2.3.-.-</ecNumber>
    </submittedName>
</protein>
<keyword evidence="5" id="KW-1185">Reference proteome</keyword>
<evidence type="ECO:0000259" key="3">
    <source>
        <dbReference type="Pfam" id="PF01757"/>
    </source>
</evidence>
<feature type="transmembrane region" description="Helical" evidence="2">
    <location>
        <begin position="29"/>
        <end position="52"/>
    </location>
</feature>
<sequence>MSASPGVRCGAAPAGPPDRTSPRDPALTGLRAVAALLVVSTHAAFATGYLLHGYLGTMYARLEIGVAVFFVLSGFLLFRPWVRAAAAGRRAPSARRYGRQRMRRIVPAYVVTVVAVFEIYTVFTPGPNPGQTWQGLLRYLTFTHIYTDEYLVTMLHPGLSQMWSLAVEASFYVALPALAFLVLQVLCRGRWRPGRALVGVALLATVTPVWLVVVTATDLLPNSAGMWLPAHLAWFAGGMALAVLEAVGARCAAIVAIPVAVGLYLAVSTSLGGTFAGPDPAWTPIVKALLYAVIATLAVAPVALGSRDSYSRVLASRPMVWLGEISYEIFLVHVAVMALTMHLVLGWPLFTGSMPGLIAATLTLTVPVAWLLNRVTRPQIKARSDGSNAASALPRCDDASFSAGLSSAAVLAEPVGRNTGS</sequence>
<keyword evidence="2" id="KW-0472">Membrane</keyword>
<feature type="transmembrane region" description="Helical" evidence="2">
    <location>
        <begin position="356"/>
        <end position="373"/>
    </location>
</feature>
<name>A0ABT8HC23_MYCAO</name>
<dbReference type="InterPro" id="IPR050879">
    <property type="entry name" value="Acyltransferase_3"/>
</dbReference>
<keyword evidence="4" id="KW-0808">Transferase</keyword>
<comment type="caution">
    <text evidence="4">The sequence shown here is derived from an EMBL/GenBank/DDBJ whole genome shotgun (WGS) entry which is preliminary data.</text>
</comment>
<dbReference type="PANTHER" id="PTHR23028">
    <property type="entry name" value="ACETYLTRANSFERASE"/>
    <property type="match status" value="1"/>
</dbReference>
<dbReference type="InterPro" id="IPR002656">
    <property type="entry name" value="Acyl_transf_3_dom"/>
</dbReference>